<name>A0A0X1KW62_VIBCO</name>
<evidence type="ECO:0000313" key="1">
    <source>
        <dbReference type="EMBL" id="EET22584.1"/>
    </source>
</evidence>
<dbReference type="AlphaFoldDB" id="A0A0X1KW62"/>
<accession>A0A0X1KW62</accession>
<reference evidence="1" key="2">
    <citation type="submission" date="2008-07" db="EMBL/GenBank/DDBJ databases">
        <authorList>
            <consortium name="Broad Institute Genome Sequencing Platform"/>
            <person name="Colwell R."/>
            <person name="Grim C.J."/>
            <person name="Young S."/>
            <person name="Jaffe D."/>
            <person name="Gnerre S."/>
            <person name="Berlin A."/>
            <person name="Heiman D."/>
            <person name="Hepburn T."/>
            <person name="Shea T."/>
            <person name="Sykes S."/>
            <person name="Alvarado L."/>
            <person name="Kodira C."/>
            <person name="Heidelberg J."/>
            <person name="Lander E."/>
            <person name="Galagan J."/>
            <person name="Nusbaum C."/>
            <person name="Birren B."/>
        </authorList>
    </citation>
    <scope>NUCLEOTIDE SEQUENCE [LARGE SCALE GENOMIC DNA]</scope>
    <source>
        <strain evidence="1">MO10</strain>
    </source>
</reference>
<proteinExistence type="predicted"/>
<protein>
    <submittedName>
        <fullName evidence="1">Uncharacterized protein</fullName>
    </submittedName>
</protein>
<dbReference type="Proteomes" id="UP000004687">
    <property type="component" value="Unassembled WGS sequence"/>
</dbReference>
<gene>
    <name evidence="1" type="ORF">VchoM_00611</name>
</gene>
<sequence length="42" mass="4856">MPAIDLTDDALNQKKPEKQREIEARALQDLVVSIERLQPRLL</sequence>
<dbReference type="HOGENOM" id="CLU_3259509_0_0_6"/>
<reference evidence="1" key="1">
    <citation type="submission" date="2005-09" db="EMBL/GenBank/DDBJ databases">
        <title>Annotation of Vibrio cholerae MO10.</title>
        <authorList>
            <person name="Colwell R."/>
            <person name="Grim C.J."/>
            <person name="Young S."/>
            <person name="Jaffe D."/>
            <person name="Gnerre S."/>
            <person name="Berlin A."/>
            <person name="Heiman D."/>
            <person name="Hepburn T."/>
            <person name="Shea T."/>
            <person name="Sykes S."/>
            <person name="Yandava C."/>
            <person name="Alvarado L."/>
            <person name="Kodira C."/>
            <person name="Borodovsky M."/>
            <person name="Heidelberg J."/>
            <person name="Lander E."/>
            <person name="Galagan J."/>
            <person name="Nusbaum C."/>
            <person name="Birren B."/>
        </authorList>
    </citation>
    <scope>NUCLEOTIDE SEQUENCE [LARGE SCALE GENOMIC DNA]</scope>
    <source>
        <strain evidence="1">MO10</strain>
    </source>
</reference>
<dbReference type="EMBL" id="DS990136">
    <property type="protein sequence ID" value="EET22584.1"/>
    <property type="molecule type" value="Genomic_DNA"/>
</dbReference>
<organism evidence="1">
    <name type="scientific">Vibrio cholerae (strain MO10)</name>
    <dbReference type="NCBI Taxonomy" id="345072"/>
    <lineage>
        <taxon>Bacteria</taxon>
        <taxon>Pseudomonadati</taxon>
        <taxon>Pseudomonadota</taxon>
        <taxon>Gammaproteobacteria</taxon>
        <taxon>Vibrionales</taxon>
        <taxon>Vibrionaceae</taxon>
        <taxon>Vibrio</taxon>
    </lineage>
</organism>